<evidence type="ECO:0000256" key="3">
    <source>
        <dbReference type="ARBA" id="ARBA00022630"/>
    </source>
</evidence>
<evidence type="ECO:0000256" key="4">
    <source>
        <dbReference type="ARBA" id="ARBA00022827"/>
    </source>
</evidence>
<keyword evidence="3" id="KW-0285">Flavoprotein</keyword>
<protein>
    <recommendedName>
        <fullName evidence="6">D-lactate dehydrogenase (cytochrome)</fullName>
        <ecNumber evidence="6">1.1.2.4</ecNumber>
    </recommendedName>
</protein>
<name>A0A4S8IIZ3_MUSBA</name>
<dbReference type="FunFam" id="3.30.70.2740:FF:000001">
    <property type="entry name" value="D-lactate dehydrogenase mitochondrial"/>
    <property type="match status" value="1"/>
</dbReference>
<evidence type="ECO:0000259" key="8">
    <source>
        <dbReference type="Pfam" id="PF02913"/>
    </source>
</evidence>
<dbReference type="InterPro" id="IPR016171">
    <property type="entry name" value="Vanillyl_alc_oxidase_C-sub2"/>
</dbReference>
<dbReference type="GO" id="GO:0008720">
    <property type="term" value="F:D-lactate dehydrogenase (NAD+) activity"/>
    <property type="evidence" value="ECO:0007669"/>
    <property type="project" value="TreeGrafter"/>
</dbReference>
<feature type="domain" description="FAD-binding oxidoreductase/transferase type 4 C-terminal" evidence="8">
    <location>
        <begin position="204"/>
        <end position="405"/>
    </location>
</feature>
<dbReference type="Gene3D" id="3.30.70.2740">
    <property type="match status" value="1"/>
</dbReference>
<dbReference type="GO" id="GO:0050660">
    <property type="term" value="F:flavin adenine dinucleotide binding"/>
    <property type="evidence" value="ECO:0007669"/>
    <property type="project" value="InterPro"/>
</dbReference>
<dbReference type="STRING" id="52838.A0A4S8IIZ3"/>
<dbReference type="Proteomes" id="UP000317650">
    <property type="component" value="Chromosome 9"/>
</dbReference>
<dbReference type="GO" id="GO:1903457">
    <property type="term" value="P:lactate catabolic process"/>
    <property type="evidence" value="ECO:0007669"/>
    <property type="project" value="TreeGrafter"/>
</dbReference>
<evidence type="ECO:0000256" key="7">
    <source>
        <dbReference type="SAM" id="MobiDB-lite"/>
    </source>
</evidence>
<comment type="similarity">
    <text evidence="2">Belongs to the FAD-binding oxidoreductase/transferase type 4 family.</text>
</comment>
<dbReference type="Pfam" id="PF02913">
    <property type="entry name" value="FAD-oxidase_C"/>
    <property type="match status" value="1"/>
</dbReference>
<dbReference type="PANTHER" id="PTHR11748">
    <property type="entry name" value="D-LACTATE DEHYDROGENASE"/>
    <property type="match status" value="1"/>
</dbReference>
<evidence type="ECO:0000256" key="5">
    <source>
        <dbReference type="ARBA" id="ARBA00023002"/>
    </source>
</evidence>
<gene>
    <name evidence="9" type="ORF">C4D60_Mb09t22240</name>
</gene>
<organism evidence="9 10">
    <name type="scientific">Musa balbisiana</name>
    <name type="common">Banana</name>
    <dbReference type="NCBI Taxonomy" id="52838"/>
    <lineage>
        <taxon>Eukaryota</taxon>
        <taxon>Viridiplantae</taxon>
        <taxon>Streptophyta</taxon>
        <taxon>Embryophyta</taxon>
        <taxon>Tracheophyta</taxon>
        <taxon>Spermatophyta</taxon>
        <taxon>Magnoliopsida</taxon>
        <taxon>Liliopsida</taxon>
        <taxon>Zingiberales</taxon>
        <taxon>Musaceae</taxon>
        <taxon>Musa</taxon>
    </lineage>
</organism>
<dbReference type="PANTHER" id="PTHR11748:SF111">
    <property type="entry name" value="D-LACTATE DEHYDROGENASE, MITOCHONDRIAL-RELATED"/>
    <property type="match status" value="1"/>
</dbReference>
<comment type="caution">
    <text evidence="9">The sequence shown here is derived from an EMBL/GenBank/DDBJ whole genome shotgun (WGS) entry which is preliminary data.</text>
</comment>
<reference evidence="9 10" key="1">
    <citation type="journal article" date="2019" name="Nat. Plants">
        <title>Genome sequencing of Musa balbisiana reveals subgenome evolution and function divergence in polyploid bananas.</title>
        <authorList>
            <person name="Yao X."/>
        </authorList>
    </citation>
    <scope>NUCLEOTIDE SEQUENCE [LARGE SCALE GENOMIC DNA]</scope>
    <source>
        <strain evidence="10">cv. DH-PKW</strain>
        <tissue evidence="9">Leaves</tissue>
    </source>
</reference>
<proteinExistence type="inferred from homology"/>
<evidence type="ECO:0000313" key="9">
    <source>
        <dbReference type="EMBL" id="THU48059.1"/>
    </source>
</evidence>
<dbReference type="FunFam" id="1.10.45.10:FF:000001">
    <property type="entry name" value="D-lactate dehydrogenase mitochondrial"/>
    <property type="match status" value="1"/>
</dbReference>
<dbReference type="SUPFAM" id="SSF55103">
    <property type="entry name" value="FAD-linked oxidases, C-terminal domain"/>
    <property type="match status" value="1"/>
</dbReference>
<dbReference type="Gene3D" id="1.10.45.10">
    <property type="entry name" value="Vanillyl-alcohol Oxidase, Chain A, domain 4"/>
    <property type="match status" value="1"/>
</dbReference>
<feature type="region of interest" description="Disordered" evidence="7">
    <location>
        <begin position="72"/>
        <end position="91"/>
    </location>
</feature>
<evidence type="ECO:0000256" key="6">
    <source>
        <dbReference type="ARBA" id="ARBA00038897"/>
    </source>
</evidence>
<sequence length="412" mass="45308">MAIYQVSRVELLDEVQVKAINIANGKNLPEVPTLMFEFIGTDSRGSAANGSNGSSRERSLVAEEPAVLSLDIANGSNGSSRRRSSMVEEPTVLSLDSGRNCTWSGNGRKLRALARPSDPSIGDKGRLGPLCLQQRQQQKVSASALPYLNRVLARSARCLGSGERLGDASLKRVAWSTHEVLGPRLALPKYCPYQSLVGLLFLAYTFFHVYTSPEAYAREQTLIVRKIVSEHNGSDFVYVENADDKDELWKIRKEALWACYAMAPNNYEAMTTDVCVPLSRLAECISKSKQELDASSLLWYLLSPGCLTCCIGALSMVIAHAGDGNFHTIIMFDPEQEEQRQEAERLNHFMVHTALSLEGTCTGEHGVGTGKMKYLEKELGSGALRTMKRIKSVLDPNDIMNPGKLIPPHVCI</sequence>
<dbReference type="AlphaFoldDB" id="A0A4S8IIZ3"/>
<accession>A0A4S8IIZ3</accession>
<keyword evidence="4" id="KW-0274">FAD</keyword>
<evidence type="ECO:0000256" key="1">
    <source>
        <dbReference type="ARBA" id="ARBA00001974"/>
    </source>
</evidence>
<comment type="cofactor">
    <cofactor evidence="1">
        <name>FAD</name>
        <dbReference type="ChEBI" id="CHEBI:57692"/>
    </cofactor>
</comment>
<dbReference type="InterPro" id="IPR016164">
    <property type="entry name" value="FAD-linked_Oxase-like_C"/>
</dbReference>
<keyword evidence="10" id="KW-1185">Reference proteome</keyword>
<dbReference type="EMBL" id="PYDT01000010">
    <property type="protein sequence ID" value="THU48059.1"/>
    <property type="molecule type" value="Genomic_DNA"/>
</dbReference>
<dbReference type="InterPro" id="IPR004113">
    <property type="entry name" value="FAD-bd_oxidored_4_C"/>
</dbReference>
<dbReference type="EC" id="1.1.2.4" evidence="6"/>
<dbReference type="GO" id="GO:0004458">
    <property type="term" value="F:D-lactate dehydrogenase (cytochrome) activity"/>
    <property type="evidence" value="ECO:0007669"/>
    <property type="project" value="UniProtKB-EC"/>
</dbReference>
<evidence type="ECO:0000256" key="2">
    <source>
        <dbReference type="ARBA" id="ARBA00008000"/>
    </source>
</evidence>
<dbReference type="GO" id="GO:0005739">
    <property type="term" value="C:mitochondrion"/>
    <property type="evidence" value="ECO:0007669"/>
    <property type="project" value="TreeGrafter"/>
</dbReference>
<evidence type="ECO:0000313" key="10">
    <source>
        <dbReference type="Proteomes" id="UP000317650"/>
    </source>
</evidence>
<keyword evidence="5" id="KW-0560">Oxidoreductase</keyword>